<accession>A0A6B0R3E1</accession>
<comment type="caution">
    <text evidence="1">The sequence shown here is derived from an EMBL/GenBank/DDBJ whole genome shotgun (WGS) entry which is preliminary data.</text>
</comment>
<reference evidence="1" key="1">
    <citation type="submission" date="2019-10" db="EMBL/GenBank/DDBJ databases">
        <title>The sequence and de novo assembly of the wild yak genome.</title>
        <authorList>
            <person name="Liu Y."/>
        </authorList>
    </citation>
    <scope>NUCLEOTIDE SEQUENCE [LARGE SCALE GENOMIC DNA]</scope>
    <source>
        <strain evidence="1">WY2019</strain>
    </source>
</reference>
<evidence type="ECO:0000313" key="2">
    <source>
        <dbReference type="Proteomes" id="UP000322234"/>
    </source>
</evidence>
<keyword evidence="2" id="KW-1185">Reference proteome</keyword>
<protein>
    <submittedName>
        <fullName evidence="1">Uncharacterized protein</fullName>
    </submittedName>
</protein>
<name>A0A6B0R3E1_9CETA</name>
<dbReference type="EMBL" id="VBQZ03000019">
    <property type="protein sequence ID" value="MXQ84130.1"/>
    <property type="molecule type" value="Genomic_DNA"/>
</dbReference>
<sequence>MRLQVNRDGLQTSDLRSKSAKWGDMLGAGLNRTTEEQTELAPSSKLAWPGFLVTLERTPPLKGFPQSPCPTLGHAYQEAGSWLGQEQFKCLIMRFKVQEKVHKGTEVASPGPRGPVCSVYTCLSPCSENQRHHRGLRHTSLIEMQDRKGDELTGRPDPWASVLSDERSCDYTLDVQYQRSPSQQLCW</sequence>
<dbReference type="AlphaFoldDB" id="A0A6B0R3E1"/>
<gene>
    <name evidence="1" type="ORF">E5288_WYG012158</name>
</gene>
<evidence type="ECO:0000313" key="1">
    <source>
        <dbReference type="EMBL" id="MXQ84130.1"/>
    </source>
</evidence>
<dbReference type="Proteomes" id="UP000322234">
    <property type="component" value="Unassembled WGS sequence"/>
</dbReference>
<organism evidence="1 2">
    <name type="scientific">Bos mutus</name>
    <name type="common">wild yak</name>
    <dbReference type="NCBI Taxonomy" id="72004"/>
    <lineage>
        <taxon>Eukaryota</taxon>
        <taxon>Metazoa</taxon>
        <taxon>Chordata</taxon>
        <taxon>Craniata</taxon>
        <taxon>Vertebrata</taxon>
        <taxon>Euteleostomi</taxon>
        <taxon>Mammalia</taxon>
        <taxon>Eutheria</taxon>
        <taxon>Laurasiatheria</taxon>
        <taxon>Artiodactyla</taxon>
        <taxon>Ruminantia</taxon>
        <taxon>Pecora</taxon>
        <taxon>Bovidae</taxon>
        <taxon>Bovinae</taxon>
        <taxon>Bos</taxon>
    </lineage>
</organism>
<proteinExistence type="predicted"/>